<reference evidence="1 2" key="1">
    <citation type="journal article" date="2024" name="Commun. Biol.">
        <title>Comparative genomic analysis of thermophilic fungi reveals convergent evolutionary adaptations and gene losses.</title>
        <authorList>
            <person name="Steindorff A.S."/>
            <person name="Aguilar-Pontes M.V."/>
            <person name="Robinson A.J."/>
            <person name="Andreopoulos B."/>
            <person name="LaButti K."/>
            <person name="Kuo A."/>
            <person name="Mondo S."/>
            <person name="Riley R."/>
            <person name="Otillar R."/>
            <person name="Haridas S."/>
            <person name="Lipzen A."/>
            <person name="Grimwood J."/>
            <person name="Schmutz J."/>
            <person name="Clum A."/>
            <person name="Reid I.D."/>
            <person name="Moisan M.C."/>
            <person name="Butler G."/>
            <person name="Nguyen T.T.M."/>
            <person name="Dewar K."/>
            <person name="Conant G."/>
            <person name="Drula E."/>
            <person name="Henrissat B."/>
            <person name="Hansel C."/>
            <person name="Singer S."/>
            <person name="Hutchinson M.I."/>
            <person name="de Vries R.P."/>
            <person name="Natvig D.O."/>
            <person name="Powell A.J."/>
            <person name="Tsang A."/>
            <person name="Grigoriev I.V."/>
        </authorList>
    </citation>
    <scope>NUCLEOTIDE SEQUENCE [LARGE SCALE GENOMIC DNA]</scope>
    <source>
        <strain evidence="1 2">CBS 494.80</strain>
    </source>
</reference>
<evidence type="ECO:0008006" key="3">
    <source>
        <dbReference type="Google" id="ProtNLM"/>
    </source>
</evidence>
<evidence type="ECO:0000313" key="2">
    <source>
        <dbReference type="Proteomes" id="UP001595075"/>
    </source>
</evidence>
<dbReference type="EMBL" id="JAZHXI010000011">
    <property type="protein sequence ID" value="KAL2066091.1"/>
    <property type="molecule type" value="Genomic_DNA"/>
</dbReference>
<dbReference type="Proteomes" id="UP001595075">
    <property type="component" value="Unassembled WGS sequence"/>
</dbReference>
<keyword evidence="2" id="KW-1185">Reference proteome</keyword>
<sequence length="267" mass="30993">MTTPNSPDPRFDGRLLIYDPEAIKTALSGYYKALSKLPYVEESDVVSPPDDGWPHITVSKFSPLGKDESVIELLRNLPYLRNPGKEKGYAIAFGTFVINYSSNPFTQPLNVEEAKSMSPDLYWEEKKIKPWVVPLTMSEDNVWGDWWLLDTTDGTVTAWAHNDTLEPVADYEFGDPRAWRNTCGETQLLEELLNKWREKFESLHWVAFTDPTGREKVWTDEEIPRDHDTEQCEQLQKIIRDHGWPSDFRREECKEALQAWGEEHQDD</sequence>
<name>A0ABR4CA03_9HELO</name>
<comment type="caution">
    <text evidence="1">The sequence shown here is derived from an EMBL/GenBank/DDBJ whole genome shotgun (WGS) entry which is preliminary data.</text>
</comment>
<organism evidence="1 2">
    <name type="scientific">Oculimacula yallundae</name>
    <dbReference type="NCBI Taxonomy" id="86028"/>
    <lineage>
        <taxon>Eukaryota</taxon>
        <taxon>Fungi</taxon>
        <taxon>Dikarya</taxon>
        <taxon>Ascomycota</taxon>
        <taxon>Pezizomycotina</taxon>
        <taxon>Leotiomycetes</taxon>
        <taxon>Helotiales</taxon>
        <taxon>Ploettnerulaceae</taxon>
        <taxon>Oculimacula</taxon>
    </lineage>
</organism>
<gene>
    <name evidence="1" type="ORF">VTL71DRAFT_2162</name>
</gene>
<accession>A0ABR4CA03</accession>
<evidence type="ECO:0000313" key="1">
    <source>
        <dbReference type="EMBL" id="KAL2066091.1"/>
    </source>
</evidence>
<proteinExistence type="predicted"/>
<protein>
    <recommendedName>
        <fullName evidence="3">Knr4/Smi1-like domain-containing protein</fullName>
    </recommendedName>
</protein>